<dbReference type="GO" id="GO:0004843">
    <property type="term" value="F:cysteine-type deubiquitinase activity"/>
    <property type="evidence" value="ECO:0007669"/>
    <property type="project" value="TreeGrafter"/>
</dbReference>
<feature type="region of interest" description="Disordered" evidence="1">
    <location>
        <begin position="204"/>
        <end position="234"/>
    </location>
</feature>
<dbReference type="GO" id="GO:0016740">
    <property type="term" value="F:transferase activity"/>
    <property type="evidence" value="ECO:0007669"/>
    <property type="project" value="UniProtKB-KW"/>
</dbReference>
<dbReference type="CDD" id="cd22753">
    <property type="entry name" value="OTU_ALG13-like"/>
    <property type="match status" value="1"/>
</dbReference>
<dbReference type="KEGG" id="lak:106157682"/>
<feature type="region of interest" description="Disordered" evidence="1">
    <location>
        <begin position="338"/>
        <end position="360"/>
    </location>
</feature>
<keyword evidence="3" id="KW-1185">Reference proteome</keyword>
<feature type="region of interest" description="Disordered" evidence="1">
    <location>
        <begin position="759"/>
        <end position="815"/>
    </location>
</feature>
<dbReference type="CDD" id="cd20380">
    <property type="entry name" value="Tudor_TDRD13-like"/>
    <property type="match status" value="1"/>
</dbReference>
<dbReference type="PANTHER" id="PTHR12419:SF115">
    <property type="entry name" value="PROTEIN OVARIAN TUMOR LOCUS-RELATED"/>
    <property type="match status" value="1"/>
</dbReference>
<dbReference type="InterPro" id="IPR038765">
    <property type="entry name" value="Papain-like_cys_pep_sf"/>
</dbReference>
<dbReference type="RefSeq" id="XP_013388854.1">
    <property type="nucleotide sequence ID" value="XM_013533400.2"/>
</dbReference>
<feature type="domain" description="OTU" evidence="2">
    <location>
        <begin position="41"/>
        <end position="161"/>
    </location>
</feature>
<dbReference type="OrthoDB" id="20273at2759"/>
<dbReference type="GeneID" id="106157682"/>
<keyword evidence="4" id="KW-0808">Transferase</keyword>
<dbReference type="GO" id="GO:0016579">
    <property type="term" value="P:protein deubiquitination"/>
    <property type="evidence" value="ECO:0007669"/>
    <property type="project" value="TreeGrafter"/>
</dbReference>
<feature type="compositionally biased region" description="Polar residues" evidence="1">
    <location>
        <begin position="760"/>
        <end position="779"/>
    </location>
</feature>
<reference evidence="4" key="1">
    <citation type="submission" date="2025-08" db="UniProtKB">
        <authorList>
            <consortium name="RefSeq"/>
        </authorList>
    </citation>
    <scope>IDENTIFICATION</scope>
    <source>
        <tissue evidence="4">Gonads</tissue>
    </source>
</reference>
<feature type="compositionally biased region" description="Low complexity" evidence="1">
    <location>
        <begin position="871"/>
        <end position="883"/>
    </location>
</feature>
<dbReference type="STRING" id="7574.A0A1S3HUX0"/>
<dbReference type="PANTHER" id="PTHR12419">
    <property type="entry name" value="OTU DOMAIN CONTAINING PROTEIN"/>
    <property type="match status" value="1"/>
</dbReference>
<accession>A0A1S3HUX0</accession>
<dbReference type="InterPro" id="IPR050704">
    <property type="entry name" value="Peptidase_C85-like"/>
</dbReference>
<protein>
    <submittedName>
        <fullName evidence="4">Bifunctional UDP-N-acetylglucosamine transferase and deubiquitinase ALG13</fullName>
    </submittedName>
</protein>
<dbReference type="Proteomes" id="UP000085678">
    <property type="component" value="Unplaced"/>
</dbReference>
<name>A0A1S3HUX0_LINAN</name>
<feature type="region of interest" description="Disordered" evidence="1">
    <location>
        <begin position="397"/>
        <end position="431"/>
    </location>
</feature>
<feature type="compositionally biased region" description="Basic and acidic residues" evidence="1">
    <location>
        <begin position="225"/>
        <end position="234"/>
    </location>
</feature>
<dbReference type="InterPro" id="IPR003323">
    <property type="entry name" value="OTU_dom"/>
</dbReference>
<feature type="region of interest" description="Disordered" evidence="1">
    <location>
        <begin position="844"/>
        <end position="899"/>
    </location>
</feature>
<evidence type="ECO:0000256" key="1">
    <source>
        <dbReference type="SAM" id="MobiDB-lite"/>
    </source>
</evidence>
<dbReference type="GO" id="GO:0061578">
    <property type="term" value="F:K63-linked deubiquitinase activity"/>
    <property type="evidence" value="ECO:0007669"/>
    <property type="project" value="TreeGrafter"/>
</dbReference>
<sequence length="1151" mass="127524">MFYIQQRKLIQREKYISENAGIMKTTTRGEPLDRYLAELGLWRKSIAKDGFSLFRAVSEQLFLSQVYHVQVRDTCVKYMSQHPAKFEHFIQGPYESHLRDLNQPKECAGHAEICALSLIYKRDFIIYQELGKPVNVTRNGFGNEVLLCYSEDFHFDSVYSLSYLNSAAICQSIIYEVLYRNVFKMSEEIEIGIEMIRNKSFQKHRKDSVGSVSSDKGESPPPPENQHEQDEDGKMDKKKLLEQYQYPPFPFRIAKALDPEIYRNVEYDTWMESKKEHRLKDPSQARELQYAPGDKCQVTVEGHGDRVFHAFIQEMSRDQGPVTVFLEELGERHTIPFANLRPLPQPQPPQHGWTSAGKKQTHMSGFYQKSPLLEDSASNSLSNKKKLHKKKKEIPFFMPLGRGQPLPPRLQQQGERASYPRGASRTPPPRFGSNCGLFNSSGRPINKQWNSSDNLKYVKPRHGDDRFLPFRDVVPPSCTFFPPTTPEGLEVPWFRLPVQHRHQMQDLEKKAMEESAALYELQERDPNAFPALPSVHDRNGSGPCSFWNQDKGHQGHHDGSGQADDSAFLSHDMTGGASGVESTADSGVGCRADGISPTPPQPIPQVHRQLSHHALSKAASPVASPTVSTPPPLPPSPISQKIPPPPGMVPPAWSVPYYYSFVIPHMENLTGPVNYGASPSRDVMGNDLPLNDITTLRFFFNLGVEYHRFHAAMVQMQSQQQYAAYCTQQAFQVTCYQPPPPVATLTQGRPPQIIQAGRLDQSSLVEDETNPVNGQSDSQDSPDHDRPPSQKKLTHKKEEVSVAQSSEEDGSNCSDCTNPGCSLNDSGCVSDISLDCSQKNQIFSSKDDSDQFSPERQESESSDNQSNHSDSFSQHSNASSGSSNDCQPTFTNRPRRPAFIKKINGVTHRLLRPIKDIPPRFQRILSAETSKQHNWKLEGPPLVVPMNSMSPEYVGSPTETSESSQISFNPNAQCFIPGQVYSSSEPAGQGYCAAVSNTTSAVTQPATYVESMGSSNGVGGLNGTVSTSGAVVSGTTSSCGDNNTPAQQLTAAPTYTIHLTGAPPNYSATYGDGNCCFASSVPPFSSTAGYYPTPGSPSAGPVPPLPQGTVYYSSEVFPSQQQFVPYQPPVMYAPAPLQQGQYQQAQYPMSV</sequence>
<evidence type="ECO:0000313" key="3">
    <source>
        <dbReference type="Proteomes" id="UP000085678"/>
    </source>
</evidence>
<feature type="region of interest" description="Disordered" evidence="1">
    <location>
        <begin position="528"/>
        <end position="643"/>
    </location>
</feature>
<dbReference type="InterPro" id="IPR049769">
    <property type="entry name" value="OTU_OTU"/>
</dbReference>
<gene>
    <name evidence="4" type="primary">LOC106157682</name>
</gene>
<evidence type="ECO:0000313" key="4">
    <source>
        <dbReference type="RefSeq" id="XP_013388854.1"/>
    </source>
</evidence>
<dbReference type="InterPro" id="IPR049770">
    <property type="entry name" value="OTU_Tudor"/>
</dbReference>
<feature type="compositionally biased region" description="Pro residues" evidence="1">
    <location>
        <begin position="628"/>
        <end position="643"/>
    </location>
</feature>
<proteinExistence type="predicted"/>
<evidence type="ECO:0000259" key="2">
    <source>
        <dbReference type="PROSITE" id="PS50802"/>
    </source>
</evidence>
<dbReference type="SUPFAM" id="SSF54001">
    <property type="entry name" value="Cysteine proteinases"/>
    <property type="match status" value="1"/>
</dbReference>
<feature type="compositionally biased region" description="Low complexity" evidence="1">
    <location>
        <begin position="399"/>
        <end position="414"/>
    </location>
</feature>
<feature type="compositionally biased region" description="Low complexity" evidence="1">
    <location>
        <begin position="616"/>
        <end position="627"/>
    </location>
</feature>
<dbReference type="PROSITE" id="PS50802">
    <property type="entry name" value="OTU"/>
    <property type="match status" value="1"/>
</dbReference>
<dbReference type="FunCoup" id="A0A1S3HUX0">
    <property type="interactions" value="296"/>
</dbReference>
<dbReference type="Pfam" id="PF02338">
    <property type="entry name" value="OTU"/>
    <property type="match status" value="1"/>
</dbReference>
<dbReference type="SUPFAM" id="SSF63748">
    <property type="entry name" value="Tudor/PWWP/MBT"/>
    <property type="match status" value="1"/>
</dbReference>
<dbReference type="Gene3D" id="3.90.70.80">
    <property type="match status" value="1"/>
</dbReference>
<feature type="compositionally biased region" description="Basic and acidic residues" evidence="1">
    <location>
        <begin position="845"/>
        <end position="859"/>
    </location>
</feature>
<organism evidence="3 4">
    <name type="scientific">Lingula anatina</name>
    <name type="common">Brachiopod</name>
    <name type="synonym">Lingula unguis</name>
    <dbReference type="NCBI Taxonomy" id="7574"/>
    <lineage>
        <taxon>Eukaryota</taxon>
        <taxon>Metazoa</taxon>
        <taxon>Spiralia</taxon>
        <taxon>Lophotrochozoa</taxon>
        <taxon>Brachiopoda</taxon>
        <taxon>Linguliformea</taxon>
        <taxon>Lingulata</taxon>
        <taxon>Lingulida</taxon>
        <taxon>Linguloidea</taxon>
        <taxon>Lingulidae</taxon>
        <taxon>Lingula</taxon>
    </lineage>
</organism>
<dbReference type="AlphaFoldDB" id="A0A1S3HUX0"/>
<dbReference type="InParanoid" id="A0A1S3HUX0"/>
<feature type="compositionally biased region" description="Basic and acidic residues" evidence="1">
    <location>
        <begin position="550"/>
        <end position="559"/>
    </location>
</feature>